<dbReference type="GO" id="GO:0006400">
    <property type="term" value="P:tRNA modification"/>
    <property type="evidence" value="ECO:0007669"/>
    <property type="project" value="UniProtKB-UniRule"/>
</dbReference>
<evidence type="ECO:0000256" key="4">
    <source>
        <dbReference type="ARBA" id="ARBA00022694"/>
    </source>
</evidence>
<keyword evidence="2 8" id="KW-0963">Cytoplasm</keyword>
<accession>A0A848MAM6</accession>
<evidence type="ECO:0000256" key="5">
    <source>
        <dbReference type="ARBA" id="ARBA00022741"/>
    </source>
</evidence>
<evidence type="ECO:0000256" key="6">
    <source>
        <dbReference type="ARBA" id="ARBA00022840"/>
    </source>
</evidence>
<dbReference type="RefSeq" id="WP_169401003.1">
    <property type="nucleotide sequence ID" value="NZ_JAADJU010000001.1"/>
</dbReference>
<evidence type="ECO:0000259" key="9">
    <source>
        <dbReference type="SMART" id="SM00977"/>
    </source>
</evidence>
<dbReference type="EC" id="6.3.4.19" evidence="8"/>
<dbReference type="Gene3D" id="3.40.50.620">
    <property type="entry name" value="HUPs"/>
    <property type="match status" value="1"/>
</dbReference>
<reference evidence="10 11" key="1">
    <citation type="submission" date="2020-01" db="EMBL/GenBank/DDBJ databases">
        <authorList>
            <person name="Lee S.D."/>
        </authorList>
    </citation>
    <scope>NUCLEOTIDE SEQUENCE [LARGE SCALE GENOMIC DNA]</scope>
    <source>
        <strain evidence="10 11">SAP-1</strain>
    </source>
</reference>
<evidence type="ECO:0000256" key="7">
    <source>
        <dbReference type="ARBA" id="ARBA00048539"/>
    </source>
</evidence>
<dbReference type="NCBIfam" id="TIGR02432">
    <property type="entry name" value="lysidine_TilS_N"/>
    <property type="match status" value="1"/>
</dbReference>
<feature type="domain" description="Lysidine-tRNA(Ile) synthetase C-terminal" evidence="9">
    <location>
        <begin position="365"/>
        <end position="438"/>
    </location>
</feature>
<dbReference type="GO" id="GO:0005737">
    <property type="term" value="C:cytoplasm"/>
    <property type="evidence" value="ECO:0007669"/>
    <property type="project" value="UniProtKB-SubCell"/>
</dbReference>
<dbReference type="Pfam" id="PF09179">
    <property type="entry name" value="TilS"/>
    <property type="match status" value="1"/>
</dbReference>
<evidence type="ECO:0000313" key="10">
    <source>
        <dbReference type="EMBL" id="NMP25288.1"/>
    </source>
</evidence>
<keyword evidence="11" id="KW-1185">Reference proteome</keyword>
<dbReference type="CDD" id="cd01992">
    <property type="entry name" value="TilS_N"/>
    <property type="match status" value="1"/>
</dbReference>
<dbReference type="SUPFAM" id="SSF82829">
    <property type="entry name" value="MesJ substrate recognition domain-like"/>
    <property type="match status" value="1"/>
</dbReference>
<dbReference type="SUPFAM" id="SSF56037">
    <property type="entry name" value="PheT/TilS domain"/>
    <property type="match status" value="1"/>
</dbReference>
<dbReference type="HAMAP" id="MF_01161">
    <property type="entry name" value="tRNA_Ile_lys_synt"/>
    <property type="match status" value="1"/>
</dbReference>
<dbReference type="InterPro" id="IPR011063">
    <property type="entry name" value="TilS/TtcA_N"/>
</dbReference>
<dbReference type="InterPro" id="IPR015262">
    <property type="entry name" value="tRNA_Ile_lys_synt_subst-bd"/>
</dbReference>
<dbReference type="Pfam" id="PF01171">
    <property type="entry name" value="ATP_bind_3"/>
    <property type="match status" value="1"/>
</dbReference>
<dbReference type="GO" id="GO:0032267">
    <property type="term" value="F:tRNA(Ile)-lysidine synthase activity"/>
    <property type="evidence" value="ECO:0007669"/>
    <property type="project" value="UniProtKB-EC"/>
</dbReference>
<evidence type="ECO:0000313" key="11">
    <source>
        <dbReference type="Proteomes" id="UP000585363"/>
    </source>
</evidence>
<comment type="caution">
    <text evidence="10">The sequence shown here is derived from an EMBL/GenBank/DDBJ whole genome shotgun (WGS) entry which is preliminary data.</text>
</comment>
<gene>
    <name evidence="8 10" type="primary">tilS</name>
    <name evidence="10" type="ORF">GW590_00075</name>
</gene>
<proteinExistence type="inferred from homology"/>
<comment type="subcellular location">
    <subcellularLocation>
        <location evidence="1 8">Cytoplasm</location>
    </subcellularLocation>
</comment>
<comment type="function">
    <text evidence="8">Ligates lysine onto the cytidine present at position 34 of the AUA codon-specific tRNA(Ile) that contains the anticodon CAU, in an ATP-dependent manner. Cytidine is converted to lysidine, thus changing the amino acid specificity of the tRNA from methionine to isoleucine.</text>
</comment>
<keyword evidence="3 8" id="KW-0436">Ligase</keyword>
<dbReference type="AlphaFoldDB" id="A0A848MAM6"/>
<dbReference type="SMART" id="SM00977">
    <property type="entry name" value="TilS_C"/>
    <property type="match status" value="1"/>
</dbReference>
<reference evidence="10 11" key="2">
    <citation type="submission" date="2020-06" db="EMBL/GenBank/DDBJ databases">
        <title>Polyphasic characterization of a Rahnella strain isolated from tree sap.</title>
        <authorList>
            <person name="Kim I.S."/>
        </authorList>
    </citation>
    <scope>NUCLEOTIDE SEQUENCE [LARGE SCALE GENOMIC DNA]</scope>
    <source>
        <strain evidence="10 11">SAP-1</strain>
    </source>
</reference>
<evidence type="ECO:0000256" key="3">
    <source>
        <dbReference type="ARBA" id="ARBA00022598"/>
    </source>
</evidence>
<dbReference type="Gene3D" id="1.20.59.20">
    <property type="match status" value="1"/>
</dbReference>
<organism evidence="10 11">
    <name type="scientific">Rouxiella aceris</name>
    <dbReference type="NCBI Taxonomy" id="2703884"/>
    <lineage>
        <taxon>Bacteria</taxon>
        <taxon>Pseudomonadati</taxon>
        <taxon>Pseudomonadota</taxon>
        <taxon>Gammaproteobacteria</taxon>
        <taxon>Enterobacterales</taxon>
        <taxon>Yersiniaceae</taxon>
        <taxon>Rouxiella</taxon>
    </lineage>
</organism>
<evidence type="ECO:0000256" key="8">
    <source>
        <dbReference type="HAMAP-Rule" id="MF_01161"/>
    </source>
</evidence>
<dbReference type="NCBIfam" id="NF007942">
    <property type="entry name" value="PRK10660.1"/>
    <property type="match status" value="1"/>
</dbReference>
<keyword evidence="4 8" id="KW-0819">tRNA processing</keyword>
<comment type="catalytic activity">
    <reaction evidence="7 8">
        <text>cytidine(34) in tRNA(Ile2) + L-lysine + ATP = lysidine(34) in tRNA(Ile2) + AMP + diphosphate + H(+)</text>
        <dbReference type="Rhea" id="RHEA:43744"/>
        <dbReference type="Rhea" id="RHEA-COMP:10625"/>
        <dbReference type="Rhea" id="RHEA-COMP:10670"/>
        <dbReference type="ChEBI" id="CHEBI:15378"/>
        <dbReference type="ChEBI" id="CHEBI:30616"/>
        <dbReference type="ChEBI" id="CHEBI:32551"/>
        <dbReference type="ChEBI" id="CHEBI:33019"/>
        <dbReference type="ChEBI" id="CHEBI:82748"/>
        <dbReference type="ChEBI" id="CHEBI:83665"/>
        <dbReference type="ChEBI" id="CHEBI:456215"/>
        <dbReference type="EC" id="6.3.4.19"/>
    </reaction>
</comment>
<dbReference type="GO" id="GO:0005524">
    <property type="term" value="F:ATP binding"/>
    <property type="evidence" value="ECO:0007669"/>
    <property type="project" value="UniProtKB-UniRule"/>
</dbReference>
<feature type="binding site" evidence="8">
    <location>
        <begin position="25"/>
        <end position="30"/>
    </location>
    <ligand>
        <name>ATP</name>
        <dbReference type="ChEBI" id="CHEBI:30616"/>
    </ligand>
</feature>
<dbReference type="InterPro" id="IPR012094">
    <property type="entry name" value="tRNA_Ile_lys_synt"/>
</dbReference>
<comment type="domain">
    <text evidence="8">The N-terminal region contains the highly conserved SGGXDS motif, predicted to be a P-loop motif involved in ATP binding.</text>
</comment>
<dbReference type="PANTHER" id="PTHR43033">
    <property type="entry name" value="TRNA(ILE)-LYSIDINE SYNTHASE-RELATED"/>
    <property type="match status" value="1"/>
</dbReference>
<evidence type="ECO:0000256" key="1">
    <source>
        <dbReference type="ARBA" id="ARBA00004496"/>
    </source>
</evidence>
<dbReference type="InterPro" id="IPR012796">
    <property type="entry name" value="Lysidine-tRNA-synth_C"/>
</dbReference>
<dbReference type="SUPFAM" id="SSF52402">
    <property type="entry name" value="Adenine nucleotide alpha hydrolases-like"/>
    <property type="match status" value="1"/>
</dbReference>
<keyword evidence="6 8" id="KW-0067">ATP-binding</keyword>
<dbReference type="InterPro" id="IPR014729">
    <property type="entry name" value="Rossmann-like_a/b/a_fold"/>
</dbReference>
<name>A0A848MAM6_9GAMM</name>
<comment type="similarity">
    <text evidence="8">Belongs to the tRNA(Ile)-lysidine synthase family.</text>
</comment>
<dbReference type="InterPro" id="IPR012795">
    <property type="entry name" value="tRNA_Ile_lys_synt_N"/>
</dbReference>
<keyword evidence="5 8" id="KW-0547">Nucleotide-binding</keyword>
<dbReference type="NCBIfam" id="TIGR02433">
    <property type="entry name" value="lysidine_TilS_C"/>
    <property type="match status" value="1"/>
</dbReference>
<dbReference type="PANTHER" id="PTHR43033:SF1">
    <property type="entry name" value="TRNA(ILE)-LYSIDINE SYNTHASE-RELATED"/>
    <property type="match status" value="1"/>
</dbReference>
<dbReference type="Proteomes" id="UP000585363">
    <property type="component" value="Unassembled WGS sequence"/>
</dbReference>
<evidence type="ECO:0000256" key="2">
    <source>
        <dbReference type="ARBA" id="ARBA00022490"/>
    </source>
</evidence>
<dbReference type="EMBL" id="JAADJU010000001">
    <property type="protein sequence ID" value="NMP25288.1"/>
    <property type="molecule type" value="Genomic_DNA"/>
</dbReference>
<dbReference type="Pfam" id="PF11734">
    <property type="entry name" value="TilS_C"/>
    <property type="match status" value="1"/>
</dbReference>
<protein>
    <recommendedName>
        <fullName evidence="8">tRNA(Ile)-lysidine synthase</fullName>
        <ecNumber evidence="8">6.3.4.19</ecNumber>
    </recommendedName>
    <alternativeName>
        <fullName evidence="8">tRNA(Ile)-2-lysyl-cytidine synthase</fullName>
    </alternativeName>
    <alternativeName>
        <fullName evidence="8">tRNA(Ile)-lysidine synthetase</fullName>
    </alternativeName>
</protein>
<sequence length="443" mass="49511">MSALSLPDHLLAQLGEKRQLCVAFSGGLDSTVLLHALLQLRASRLPDLQLRAIHVNHGLSAFAHGWTAHCQALCQLWQVAFLPLTVSVDASQGGIEAAARSARYQALAAQLLAGETLLTAQHLNDQCETFMLALKRGSGPAGLSAMAASTQLAGHSWLRPLLSLSRPQLEAYALQHQLQWIDDDSNQDARFDRNFLRLEVLPLLYQRWPHFAAATARSAELCAEQEALLDELLQESLAALTDQQNSLSIDGLQGLSAPRRSALLRRWLANCGAQMPSRQQLQRLWDEVALSRDDAEPRLQLGAFSVRRFRQRLYWLPPMQALGDRVIAWSGVEPLSLPDGLGSLRFVTSSAEGLQLRQPRADETVTVRFHASGDVHKVGRDRRRPIKKLWQELNIPPWQRDRIPLIFYNQQLIAAAGLFITREALSSDGQEATWWLQWSHKNN</sequence>